<name>A0A1I1UTB0_9ACTN</name>
<dbReference type="AlphaFoldDB" id="A0A1I1UTB0"/>
<feature type="region of interest" description="Disordered" evidence="1">
    <location>
        <begin position="26"/>
        <end position="176"/>
    </location>
</feature>
<feature type="chain" id="PRO_5038433350" evidence="2">
    <location>
        <begin position="21"/>
        <end position="199"/>
    </location>
</feature>
<feature type="compositionally biased region" description="Basic and acidic residues" evidence="1">
    <location>
        <begin position="50"/>
        <end position="66"/>
    </location>
</feature>
<protein>
    <submittedName>
        <fullName evidence="3">Uncharacterized protein</fullName>
    </submittedName>
</protein>
<dbReference type="Proteomes" id="UP000199207">
    <property type="component" value="Unassembled WGS sequence"/>
</dbReference>
<organism evidence="3 4">
    <name type="scientific">Streptomyces aidingensis</name>
    <dbReference type="NCBI Taxonomy" id="910347"/>
    <lineage>
        <taxon>Bacteria</taxon>
        <taxon>Bacillati</taxon>
        <taxon>Actinomycetota</taxon>
        <taxon>Actinomycetes</taxon>
        <taxon>Kitasatosporales</taxon>
        <taxon>Streptomycetaceae</taxon>
        <taxon>Streptomyces</taxon>
    </lineage>
</organism>
<feature type="compositionally biased region" description="Low complexity" evidence="1">
    <location>
        <begin position="89"/>
        <end position="102"/>
    </location>
</feature>
<keyword evidence="4" id="KW-1185">Reference proteome</keyword>
<reference evidence="3 4" key="1">
    <citation type="submission" date="2016-10" db="EMBL/GenBank/DDBJ databases">
        <authorList>
            <person name="de Groot N.N."/>
        </authorList>
    </citation>
    <scope>NUCLEOTIDE SEQUENCE [LARGE SCALE GENOMIC DNA]</scope>
    <source>
        <strain evidence="3 4">CGMCC 4.5739</strain>
    </source>
</reference>
<dbReference type="EMBL" id="FOLM01000027">
    <property type="protein sequence ID" value="SFD74051.1"/>
    <property type="molecule type" value="Genomic_DNA"/>
</dbReference>
<feature type="compositionally biased region" description="Basic and acidic residues" evidence="1">
    <location>
        <begin position="103"/>
        <end position="115"/>
    </location>
</feature>
<accession>A0A1I1UTB0</accession>
<dbReference type="OrthoDB" id="9762066at2"/>
<evidence type="ECO:0000313" key="3">
    <source>
        <dbReference type="EMBL" id="SFD74051.1"/>
    </source>
</evidence>
<dbReference type="RefSeq" id="WP_093841602.1">
    <property type="nucleotide sequence ID" value="NZ_FOLM01000027.1"/>
</dbReference>
<evidence type="ECO:0000256" key="1">
    <source>
        <dbReference type="SAM" id="MobiDB-lite"/>
    </source>
</evidence>
<keyword evidence="2" id="KW-0732">Signal</keyword>
<dbReference type="STRING" id="910347.SAMN05421773_1276"/>
<feature type="signal peptide" evidence="2">
    <location>
        <begin position="1"/>
        <end position="20"/>
    </location>
</feature>
<evidence type="ECO:0000256" key="2">
    <source>
        <dbReference type="SAM" id="SignalP"/>
    </source>
</evidence>
<proteinExistence type="predicted"/>
<gene>
    <name evidence="3" type="ORF">SAMN05421773_1276</name>
</gene>
<sequence>MTSRRHRTAALAATALAVLALVPATGCSQPPAADHPDLSAAATTTTDSSGEAKEPGPQRENEHQEQQPDPWPTPPPDEDLTPPSPAATEPDQAPGPAAQEAGPADRGRRAEDGAQRRNSGYPGTSHPEPRNQQLHTTPEMPREGTGRPAPQSHADQRNEQPDPAGDLPHAPNIDPGFVCDIAHDQVDPAIASWCPAVIP</sequence>
<evidence type="ECO:0000313" key="4">
    <source>
        <dbReference type="Proteomes" id="UP000199207"/>
    </source>
</evidence>